<evidence type="ECO:0000256" key="5">
    <source>
        <dbReference type="SAM" id="SignalP"/>
    </source>
</evidence>
<protein>
    <recommendedName>
        <fullName evidence="6">Gnk2-homologous domain-containing protein</fullName>
    </recommendedName>
</protein>
<dbReference type="CDD" id="cd23509">
    <property type="entry name" value="Gnk2-like"/>
    <property type="match status" value="2"/>
</dbReference>
<keyword evidence="2" id="KW-0677">Repeat</keyword>
<dbReference type="Gene3D" id="3.30.430.20">
    <property type="entry name" value="Gnk2 domain, C-X8-C-X2-C motif"/>
    <property type="match status" value="2"/>
</dbReference>
<feature type="domain" description="Gnk2-homologous" evidence="6">
    <location>
        <begin position="130"/>
        <end position="236"/>
    </location>
</feature>
<reference evidence="7 8" key="1">
    <citation type="submission" date="2020-02" db="EMBL/GenBank/DDBJ databases">
        <authorList>
            <person name="Ma Q."/>
            <person name="Huang Y."/>
            <person name="Song X."/>
            <person name="Pei D."/>
        </authorList>
    </citation>
    <scope>NUCLEOTIDE SEQUENCE [LARGE SCALE GENOMIC DNA]</scope>
    <source>
        <strain evidence="7">Sxm20200214</strain>
        <tissue evidence="7">Leaf</tissue>
    </source>
</reference>
<dbReference type="EMBL" id="JAAMPC010000076">
    <property type="protein sequence ID" value="KAG2244568.1"/>
    <property type="molecule type" value="Genomic_DNA"/>
</dbReference>
<dbReference type="PANTHER" id="PTHR32099">
    <property type="entry name" value="CYSTEINE-RICH REPEAT SECRETORY PROTEIN"/>
    <property type="match status" value="1"/>
</dbReference>
<gene>
    <name evidence="7" type="ORF">Bca52824_093579</name>
</gene>
<keyword evidence="8" id="KW-1185">Reference proteome</keyword>
<dbReference type="AlphaFoldDB" id="A0A8X7P5Y4"/>
<feature type="region of interest" description="Disordered" evidence="4">
    <location>
        <begin position="216"/>
        <end position="237"/>
    </location>
</feature>
<accession>A0A8X7P5Y4</accession>
<evidence type="ECO:0000256" key="3">
    <source>
        <dbReference type="ARBA" id="ARBA00023180"/>
    </source>
</evidence>
<dbReference type="Pfam" id="PF01657">
    <property type="entry name" value="Stress-antifung"/>
    <property type="match status" value="2"/>
</dbReference>
<comment type="caution">
    <text evidence="7">The sequence shown here is derived from an EMBL/GenBank/DDBJ whole genome shotgun (WGS) entry which is preliminary data.</text>
</comment>
<dbReference type="PANTHER" id="PTHR32099:SF51">
    <property type="entry name" value="CYSTEINE-RICH RECEPTOR-LIKE PROTEIN KINASE 25 ISOFORM X1"/>
    <property type="match status" value="1"/>
</dbReference>
<evidence type="ECO:0000313" key="8">
    <source>
        <dbReference type="Proteomes" id="UP000886595"/>
    </source>
</evidence>
<name>A0A8X7P5Y4_BRACI</name>
<feature type="chain" id="PRO_5036444617" description="Gnk2-homologous domain-containing protein" evidence="5">
    <location>
        <begin position="19"/>
        <end position="396"/>
    </location>
</feature>
<evidence type="ECO:0000313" key="7">
    <source>
        <dbReference type="EMBL" id="KAG2244568.1"/>
    </source>
</evidence>
<dbReference type="FunFam" id="3.30.430.20:FF:000009">
    <property type="entry name" value="Cysteine-rich receptor-like protein kinase 28"/>
    <property type="match status" value="1"/>
</dbReference>
<evidence type="ECO:0000256" key="4">
    <source>
        <dbReference type="SAM" id="MobiDB-lite"/>
    </source>
</evidence>
<dbReference type="InterPro" id="IPR038408">
    <property type="entry name" value="GNK2_sf"/>
</dbReference>
<sequence>MLSYLFFFFILTFLLTYAQQNVTVNNFCFYEGRNFTSNTSYSINLNRLISSLPDLTPTINGFYNISIDGEVNAIALCRGDLKPNQDCIGCITNAAKQLSESCPNIVEADIWLEKCMFRYTSRTILGQMEPVPFYHTSSNVSVTDKEGFSKGLGELLDSLGSKIVDAYESKEVKFAAGVKGTIYALAQCTPDLSKSDCRICLSQIFAGVPTCCDGKSEETKPLSTPNNGTKRSDQGNGSKALYLHSNDECRSYQGETVRLGNTVQYHHRNFQGIMNKCIQKYQILEWQDSLISIRLNNVLFLQAWKNWVEGTPMDLIDHVLLKSYSKEQSMQCLEIALSCVQENPTKRPTMDSVVSMLSSDSESLQLPKPSQPGFFRRSTSFSVSVNDVSLTDLSGR</sequence>
<dbReference type="OrthoDB" id="4062651at2759"/>
<keyword evidence="1 5" id="KW-0732">Signal</keyword>
<dbReference type="Proteomes" id="UP000886595">
    <property type="component" value="Unassembled WGS sequence"/>
</dbReference>
<evidence type="ECO:0000259" key="6">
    <source>
        <dbReference type="PROSITE" id="PS51473"/>
    </source>
</evidence>
<dbReference type="SUPFAM" id="SSF56112">
    <property type="entry name" value="Protein kinase-like (PK-like)"/>
    <property type="match status" value="1"/>
</dbReference>
<organism evidence="7 8">
    <name type="scientific">Brassica carinata</name>
    <name type="common">Ethiopian mustard</name>
    <name type="synonym">Abyssinian cabbage</name>
    <dbReference type="NCBI Taxonomy" id="52824"/>
    <lineage>
        <taxon>Eukaryota</taxon>
        <taxon>Viridiplantae</taxon>
        <taxon>Streptophyta</taxon>
        <taxon>Embryophyta</taxon>
        <taxon>Tracheophyta</taxon>
        <taxon>Spermatophyta</taxon>
        <taxon>Magnoliopsida</taxon>
        <taxon>eudicotyledons</taxon>
        <taxon>Gunneridae</taxon>
        <taxon>Pentapetalae</taxon>
        <taxon>rosids</taxon>
        <taxon>malvids</taxon>
        <taxon>Brassicales</taxon>
        <taxon>Brassicaceae</taxon>
        <taxon>Brassiceae</taxon>
        <taxon>Brassica</taxon>
    </lineage>
</organism>
<dbReference type="InterPro" id="IPR002902">
    <property type="entry name" value="GNK2"/>
</dbReference>
<evidence type="ECO:0000256" key="1">
    <source>
        <dbReference type="ARBA" id="ARBA00022729"/>
    </source>
</evidence>
<dbReference type="Gene3D" id="1.10.510.10">
    <property type="entry name" value="Transferase(Phosphotransferase) domain 1"/>
    <property type="match status" value="1"/>
</dbReference>
<feature type="signal peptide" evidence="5">
    <location>
        <begin position="1"/>
        <end position="18"/>
    </location>
</feature>
<dbReference type="PROSITE" id="PS51473">
    <property type="entry name" value="GNK2"/>
    <property type="match status" value="2"/>
</dbReference>
<proteinExistence type="predicted"/>
<dbReference type="InterPro" id="IPR011009">
    <property type="entry name" value="Kinase-like_dom_sf"/>
</dbReference>
<evidence type="ECO:0000256" key="2">
    <source>
        <dbReference type="ARBA" id="ARBA00022737"/>
    </source>
</evidence>
<feature type="domain" description="Gnk2-homologous" evidence="6">
    <location>
        <begin position="23"/>
        <end position="124"/>
    </location>
</feature>
<keyword evidence="3" id="KW-0325">Glycoprotein</keyword>
<feature type="compositionally biased region" description="Polar residues" evidence="4">
    <location>
        <begin position="221"/>
        <end position="237"/>
    </location>
</feature>